<dbReference type="EMBL" id="BTGD01000006">
    <property type="protein sequence ID" value="GMM55807.1"/>
    <property type="molecule type" value="Genomic_DNA"/>
</dbReference>
<dbReference type="PANTHER" id="PTHR43326">
    <property type="entry name" value="METHIONYL-TRNA SYNTHETASE"/>
    <property type="match status" value="1"/>
</dbReference>
<organism evidence="13 14">
    <name type="scientific">Maudiozyma humilis</name>
    <name type="common">Sour dough yeast</name>
    <name type="synonym">Kazachstania humilis</name>
    <dbReference type="NCBI Taxonomy" id="51915"/>
    <lineage>
        <taxon>Eukaryota</taxon>
        <taxon>Fungi</taxon>
        <taxon>Dikarya</taxon>
        <taxon>Ascomycota</taxon>
        <taxon>Saccharomycotina</taxon>
        <taxon>Saccharomycetes</taxon>
        <taxon>Saccharomycetales</taxon>
        <taxon>Saccharomycetaceae</taxon>
        <taxon>Maudiozyma</taxon>
    </lineage>
</organism>
<dbReference type="NCBIfam" id="TIGR00398">
    <property type="entry name" value="metG"/>
    <property type="match status" value="1"/>
</dbReference>
<dbReference type="Proteomes" id="UP001377567">
    <property type="component" value="Unassembled WGS sequence"/>
</dbReference>
<accession>A0AAV5RYH2</accession>
<protein>
    <recommendedName>
        <fullName evidence="8">Methionine--tRNA ligase, mitochondrial</fullName>
        <ecNumber evidence="2">6.1.1.10</ecNumber>
    </recommendedName>
    <alternativeName>
        <fullName evidence="9">Methionyl-tRNA synthetase</fullName>
    </alternativeName>
</protein>
<dbReference type="InterPro" id="IPR014729">
    <property type="entry name" value="Rossmann-like_a/b/a_fold"/>
</dbReference>
<gene>
    <name evidence="13" type="ORF">DAKH74_024230</name>
</gene>
<sequence length="551" mass="61581">MLKQLAHTTTPIFYPNARPHLGHLYSSVLADVQHRWALLKTGDPQASRLTTGTDEHGLKIQAAAAANGYASPRSFVDALCPEFKALDRLFSISYTRFIRTTDPDHVANVARLWQLCERNGFLYKGQHQGWYSVSDETFYPPSKVIKDPADPTGARHINTESRNEVVFQSEVNWYFRLASFNDALHRYIAQENPQFVFPPGKRDQLLADLKTMPLQDLSVSRPASRLQWGIPVPGDDSQRIYVWFDALCNYVSALGPIDAASGTIASPFWPRTTHVIGKDIIKFHCLYWPAFLMAAGLPLPRRVVVHSHWVSDGVKMSKSLGNVVDPVQIGTRYGPDVLRWYVLENSTLEQDGDFIEQNVAGLRQLLVAKWGNLINRCCGAKFSLSRAVQRWTGERDPGALVGAIPPASQTLATDLIALLDRLPGEMDTRVDNFDYSNLLRLFWSAINDANALMQAAKPWKLQGDQQDAVLYLCTETSRVLGILAQPVVPTLAAKLLDRIDVAKDHRTIEYARLGADTTYGANANDRARPVPLEREPSQDEIPLVNNEQLAS</sequence>
<feature type="region of interest" description="Disordered" evidence="11">
    <location>
        <begin position="522"/>
        <end position="551"/>
    </location>
</feature>
<name>A0AAV5RYH2_MAUHU</name>
<evidence type="ECO:0000256" key="11">
    <source>
        <dbReference type="SAM" id="MobiDB-lite"/>
    </source>
</evidence>
<feature type="domain" description="Methionyl/Leucyl tRNA synthetase" evidence="12">
    <location>
        <begin position="8"/>
        <end position="377"/>
    </location>
</feature>
<dbReference type="GO" id="GO:0005524">
    <property type="term" value="F:ATP binding"/>
    <property type="evidence" value="ECO:0007669"/>
    <property type="project" value="UniProtKB-KW"/>
</dbReference>
<dbReference type="GO" id="GO:0006431">
    <property type="term" value="P:methionyl-tRNA aminoacylation"/>
    <property type="evidence" value="ECO:0007669"/>
    <property type="project" value="InterPro"/>
</dbReference>
<evidence type="ECO:0000256" key="2">
    <source>
        <dbReference type="ARBA" id="ARBA00012838"/>
    </source>
</evidence>
<evidence type="ECO:0000256" key="5">
    <source>
        <dbReference type="ARBA" id="ARBA00022840"/>
    </source>
</evidence>
<dbReference type="CDD" id="cd00814">
    <property type="entry name" value="MetRS_core"/>
    <property type="match status" value="1"/>
</dbReference>
<dbReference type="PRINTS" id="PR01041">
    <property type="entry name" value="TRNASYNTHMET"/>
</dbReference>
<evidence type="ECO:0000259" key="12">
    <source>
        <dbReference type="Pfam" id="PF09334"/>
    </source>
</evidence>
<dbReference type="PROSITE" id="PS00178">
    <property type="entry name" value="AA_TRNA_LIGASE_I"/>
    <property type="match status" value="1"/>
</dbReference>
<evidence type="ECO:0000256" key="8">
    <source>
        <dbReference type="ARBA" id="ARBA00026124"/>
    </source>
</evidence>
<keyword evidence="5 10" id="KW-0067">ATP-binding</keyword>
<dbReference type="FunFam" id="2.170.220.10:FF:000002">
    <property type="entry name" value="Methionine--tRNA ligase"/>
    <property type="match status" value="1"/>
</dbReference>
<dbReference type="Pfam" id="PF09334">
    <property type="entry name" value="tRNA-synt_1g"/>
    <property type="match status" value="1"/>
</dbReference>
<evidence type="ECO:0000256" key="4">
    <source>
        <dbReference type="ARBA" id="ARBA00022741"/>
    </source>
</evidence>
<dbReference type="SUPFAM" id="SSF47323">
    <property type="entry name" value="Anticodon-binding domain of a subclass of class I aminoacyl-tRNA synthetases"/>
    <property type="match status" value="1"/>
</dbReference>
<dbReference type="InterPro" id="IPR014758">
    <property type="entry name" value="Met-tRNA_synth"/>
</dbReference>
<evidence type="ECO:0000256" key="6">
    <source>
        <dbReference type="ARBA" id="ARBA00022917"/>
    </source>
</evidence>
<feature type="compositionally biased region" description="Basic and acidic residues" evidence="11">
    <location>
        <begin position="525"/>
        <end position="537"/>
    </location>
</feature>
<dbReference type="Gene3D" id="2.170.220.10">
    <property type="match status" value="1"/>
</dbReference>
<keyword evidence="6 10" id="KW-0648">Protein biosynthesis</keyword>
<keyword evidence="3 10" id="KW-0436">Ligase</keyword>
<dbReference type="SUPFAM" id="SSF52374">
    <property type="entry name" value="Nucleotidylyl transferase"/>
    <property type="match status" value="1"/>
</dbReference>
<dbReference type="Gene3D" id="3.40.50.620">
    <property type="entry name" value="HUPs"/>
    <property type="match status" value="1"/>
</dbReference>
<reference evidence="13 14" key="1">
    <citation type="journal article" date="2023" name="Elife">
        <title>Identification of key yeast species and microbe-microbe interactions impacting larval growth of Drosophila in the wild.</title>
        <authorList>
            <person name="Mure A."/>
            <person name="Sugiura Y."/>
            <person name="Maeda R."/>
            <person name="Honda K."/>
            <person name="Sakurai N."/>
            <person name="Takahashi Y."/>
            <person name="Watada M."/>
            <person name="Katoh T."/>
            <person name="Gotoh A."/>
            <person name="Gotoh Y."/>
            <person name="Taniguchi I."/>
            <person name="Nakamura K."/>
            <person name="Hayashi T."/>
            <person name="Katayama T."/>
            <person name="Uemura T."/>
            <person name="Hattori Y."/>
        </authorList>
    </citation>
    <scope>NUCLEOTIDE SEQUENCE [LARGE SCALE GENOMIC DNA]</scope>
    <source>
        <strain evidence="13 14">KH-74</strain>
    </source>
</reference>
<evidence type="ECO:0000313" key="13">
    <source>
        <dbReference type="EMBL" id="GMM55807.1"/>
    </source>
</evidence>
<dbReference type="Gene3D" id="1.10.730.10">
    <property type="entry name" value="Isoleucyl-tRNA Synthetase, Domain 1"/>
    <property type="match status" value="1"/>
</dbReference>
<evidence type="ECO:0000256" key="3">
    <source>
        <dbReference type="ARBA" id="ARBA00022598"/>
    </source>
</evidence>
<evidence type="ECO:0000256" key="10">
    <source>
        <dbReference type="RuleBase" id="RU363039"/>
    </source>
</evidence>
<keyword evidence="4 10" id="KW-0547">Nucleotide-binding</keyword>
<keyword evidence="7 10" id="KW-0030">Aminoacyl-tRNA synthetase</keyword>
<dbReference type="InterPro" id="IPR015413">
    <property type="entry name" value="Methionyl/Leucyl_tRNA_Synth"/>
</dbReference>
<evidence type="ECO:0000256" key="9">
    <source>
        <dbReference type="ARBA" id="ARBA00030904"/>
    </source>
</evidence>
<dbReference type="PANTHER" id="PTHR43326:SF1">
    <property type="entry name" value="METHIONINE--TRNA LIGASE, MITOCHONDRIAL"/>
    <property type="match status" value="1"/>
</dbReference>
<proteinExistence type="inferred from homology"/>
<evidence type="ECO:0000256" key="7">
    <source>
        <dbReference type="ARBA" id="ARBA00023146"/>
    </source>
</evidence>
<dbReference type="EC" id="6.1.1.10" evidence="2"/>
<keyword evidence="14" id="KW-1185">Reference proteome</keyword>
<evidence type="ECO:0000256" key="1">
    <source>
        <dbReference type="ARBA" id="ARBA00005594"/>
    </source>
</evidence>
<dbReference type="InterPro" id="IPR023457">
    <property type="entry name" value="Met-tRNA_synth_2"/>
</dbReference>
<comment type="similarity">
    <text evidence="1 10">Belongs to the class-I aminoacyl-tRNA synthetase family.</text>
</comment>
<dbReference type="InterPro" id="IPR033911">
    <property type="entry name" value="MetRS_core"/>
</dbReference>
<dbReference type="AlphaFoldDB" id="A0AAV5RYH2"/>
<comment type="caution">
    <text evidence="13">The sequence shown here is derived from an EMBL/GenBank/DDBJ whole genome shotgun (WGS) entry which is preliminary data.</text>
</comment>
<dbReference type="InterPro" id="IPR009080">
    <property type="entry name" value="tRNAsynth_Ia_anticodon-bd"/>
</dbReference>
<evidence type="ECO:0000313" key="14">
    <source>
        <dbReference type="Proteomes" id="UP001377567"/>
    </source>
</evidence>
<dbReference type="InterPro" id="IPR001412">
    <property type="entry name" value="aa-tRNA-synth_I_CS"/>
</dbReference>
<dbReference type="GO" id="GO:0004825">
    <property type="term" value="F:methionine-tRNA ligase activity"/>
    <property type="evidence" value="ECO:0007669"/>
    <property type="project" value="UniProtKB-EC"/>
</dbReference>